<dbReference type="PANTHER" id="PTHR12352">
    <property type="entry name" value="SECRETED MODULAR CALCIUM-BINDING PROTEIN"/>
    <property type="match status" value="1"/>
</dbReference>
<dbReference type="GO" id="GO:0005615">
    <property type="term" value="C:extracellular space"/>
    <property type="evidence" value="ECO:0007669"/>
    <property type="project" value="TreeGrafter"/>
</dbReference>
<dbReference type="AlphaFoldDB" id="A0A3B4AZJ5"/>
<evidence type="ECO:0000256" key="3">
    <source>
        <dbReference type="ARBA" id="ARBA00022737"/>
    </source>
</evidence>
<organism evidence="10 11">
    <name type="scientific">Periophthalmus magnuspinnatus</name>
    <dbReference type="NCBI Taxonomy" id="409849"/>
    <lineage>
        <taxon>Eukaryota</taxon>
        <taxon>Metazoa</taxon>
        <taxon>Chordata</taxon>
        <taxon>Craniata</taxon>
        <taxon>Vertebrata</taxon>
        <taxon>Euteleostomi</taxon>
        <taxon>Actinopterygii</taxon>
        <taxon>Neopterygii</taxon>
        <taxon>Teleostei</taxon>
        <taxon>Neoteleostei</taxon>
        <taxon>Acanthomorphata</taxon>
        <taxon>Gobiaria</taxon>
        <taxon>Gobiiformes</taxon>
        <taxon>Gobioidei</taxon>
        <taxon>Gobiidae</taxon>
        <taxon>Oxudercinae</taxon>
        <taxon>Periophthalmus</taxon>
    </lineage>
</organism>
<reference evidence="10" key="1">
    <citation type="submission" date="2025-08" db="UniProtKB">
        <authorList>
            <consortium name="Ensembl"/>
        </authorList>
    </citation>
    <scope>IDENTIFICATION</scope>
</reference>
<keyword evidence="2" id="KW-0964">Secreted</keyword>
<keyword evidence="11" id="KW-1185">Reference proteome</keyword>
<dbReference type="GO" id="GO:0006955">
    <property type="term" value="P:immune response"/>
    <property type="evidence" value="ECO:0007669"/>
    <property type="project" value="InterPro"/>
</dbReference>
<feature type="transmembrane region" description="Helical" evidence="8">
    <location>
        <begin position="39"/>
        <end position="61"/>
    </location>
</feature>
<name>A0A3B4AZJ5_9GOBI</name>
<dbReference type="InterPro" id="IPR011988">
    <property type="entry name" value="MHC_II-assoc_invariant_trimer"/>
</dbReference>
<keyword evidence="8" id="KW-1133">Transmembrane helix</keyword>
<dbReference type="GO" id="GO:0006886">
    <property type="term" value="P:intracellular protein transport"/>
    <property type="evidence" value="ECO:0007669"/>
    <property type="project" value="InterPro"/>
</dbReference>
<dbReference type="STRING" id="409849.ENSPMGP00000021771"/>
<dbReference type="Gene3D" id="1.10.870.10">
    <property type="entry name" value="MHC class II-associated invariant chain, trimerisation domain"/>
    <property type="match status" value="1"/>
</dbReference>
<dbReference type="GO" id="GO:0005604">
    <property type="term" value="C:basement membrane"/>
    <property type="evidence" value="ECO:0007669"/>
    <property type="project" value="TreeGrafter"/>
</dbReference>
<evidence type="ECO:0000313" key="11">
    <source>
        <dbReference type="Proteomes" id="UP000261520"/>
    </source>
</evidence>
<keyword evidence="3" id="KW-0677">Repeat</keyword>
<evidence type="ECO:0000256" key="4">
    <source>
        <dbReference type="ARBA" id="ARBA00023157"/>
    </source>
</evidence>
<dbReference type="PANTHER" id="PTHR12352:SF3">
    <property type="entry name" value="NIDOGEN-2"/>
    <property type="match status" value="1"/>
</dbReference>
<dbReference type="SMART" id="SM00211">
    <property type="entry name" value="TY"/>
    <property type="match status" value="1"/>
</dbReference>
<feature type="region of interest" description="Disordered" evidence="7">
    <location>
        <begin position="1"/>
        <end position="28"/>
    </location>
</feature>
<dbReference type="SUPFAM" id="SSF57610">
    <property type="entry name" value="Thyroglobulin type-1 domain"/>
    <property type="match status" value="1"/>
</dbReference>
<accession>A0A3B4AZJ5</accession>
<evidence type="ECO:0000259" key="9">
    <source>
        <dbReference type="PROSITE" id="PS51162"/>
    </source>
</evidence>
<dbReference type="GO" id="GO:0007160">
    <property type="term" value="P:cell-matrix adhesion"/>
    <property type="evidence" value="ECO:0007669"/>
    <property type="project" value="TreeGrafter"/>
</dbReference>
<evidence type="ECO:0000256" key="1">
    <source>
        <dbReference type="ARBA" id="ARBA00004613"/>
    </source>
</evidence>
<dbReference type="InterPro" id="IPR015386">
    <property type="entry name" value="MHC_II-assoc_invar/CLIP_MHC-bd"/>
</dbReference>
<dbReference type="Proteomes" id="UP000261520">
    <property type="component" value="Unplaced"/>
</dbReference>
<dbReference type="InterPro" id="IPR036857">
    <property type="entry name" value="Thyroglobulin_1_sf"/>
</dbReference>
<dbReference type="GO" id="GO:0035718">
    <property type="term" value="F:macrophage migration inhibitory factor binding"/>
    <property type="evidence" value="ECO:0007669"/>
    <property type="project" value="InterPro"/>
</dbReference>
<dbReference type="Gene3D" id="4.10.800.10">
    <property type="entry name" value="Thyroglobulin type-1"/>
    <property type="match status" value="1"/>
</dbReference>
<dbReference type="Ensembl" id="ENSPMGT00000023191.1">
    <property type="protein sequence ID" value="ENSPMGP00000021771.1"/>
    <property type="gene ID" value="ENSPMGG00000017618.1"/>
</dbReference>
<evidence type="ECO:0000256" key="7">
    <source>
        <dbReference type="SAM" id="MobiDB-lite"/>
    </source>
</evidence>
<dbReference type="PRINTS" id="PR01990">
    <property type="entry name" value="CD74ANTIGEN"/>
</dbReference>
<dbReference type="Pfam" id="PF08831">
    <property type="entry name" value="MHCassoc_trimer"/>
    <property type="match status" value="1"/>
</dbReference>
<evidence type="ECO:0000256" key="5">
    <source>
        <dbReference type="PIRSR" id="PIRSR001992-1"/>
    </source>
</evidence>
<dbReference type="Pfam" id="PF09307">
    <property type="entry name" value="MHC2-interact"/>
    <property type="match status" value="1"/>
</dbReference>
<dbReference type="InterPro" id="IPR036613">
    <property type="entry name" value="MHCII_invariant_trimer_sf"/>
</dbReference>
<dbReference type="InterPro" id="IPR000716">
    <property type="entry name" value="Thyroglobulin_1"/>
</dbReference>
<keyword evidence="4 5" id="KW-1015">Disulfide bond</keyword>
<feature type="disulfide bond" evidence="5 6">
    <location>
        <begin position="194"/>
        <end position="213"/>
    </location>
</feature>
<dbReference type="Pfam" id="PF00086">
    <property type="entry name" value="Thyroglobulin_1"/>
    <property type="match status" value="1"/>
</dbReference>
<dbReference type="SUPFAM" id="SSF48305">
    <property type="entry name" value="Class II MHC-associated invariant chain ectoplasmic trimerization domain"/>
    <property type="match status" value="1"/>
</dbReference>
<dbReference type="GO" id="GO:0016020">
    <property type="term" value="C:membrane"/>
    <property type="evidence" value="ECO:0007669"/>
    <property type="project" value="InterPro"/>
</dbReference>
<keyword evidence="8" id="KW-0472">Membrane</keyword>
<dbReference type="PIRSF" id="PIRSF001992">
    <property type="entry name" value="CD74_antigen"/>
    <property type="match status" value="1"/>
</dbReference>
<dbReference type="GO" id="GO:0019882">
    <property type="term" value="P:antigen processing and presentation"/>
    <property type="evidence" value="ECO:0007669"/>
    <property type="project" value="InterPro"/>
</dbReference>
<feature type="domain" description="Thyroglobulin type-1" evidence="9">
    <location>
        <begin position="191"/>
        <end position="252"/>
    </location>
</feature>
<evidence type="ECO:0000256" key="2">
    <source>
        <dbReference type="ARBA" id="ARBA00022525"/>
    </source>
</evidence>
<dbReference type="InterPro" id="IPR043530">
    <property type="entry name" value="CD74_antigen"/>
</dbReference>
<dbReference type="GO" id="GO:0070206">
    <property type="term" value="P:protein trimerization"/>
    <property type="evidence" value="ECO:0007669"/>
    <property type="project" value="InterPro"/>
</dbReference>
<evidence type="ECO:0000256" key="6">
    <source>
        <dbReference type="PROSITE-ProRule" id="PRU00500"/>
    </source>
</evidence>
<keyword evidence="8" id="KW-0812">Transmembrane</keyword>
<proteinExistence type="predicted"/>
<sequence length="274" mass="30671">MDQPSEEAPLAADNRTGSQQPLMERTGAPGGSNSYALKVAGITTLVCLLLCAQAFTAYMVFDQKQQIQGLQANNQKMERQMTLRSQVAPQKMVMPMASMPLLEFFDDANSPKPTPKLTKPPSPPSVEEQLLELMKDFELPHFNKSFLANLQTLKHEVNETSWKSLESWLRYWLIFQMAQKAPTPLPASVVKTKCQTEATSAATGLMGTYKPQCDEQGNYRSKQCWHSTGQCWCVDESGTPIQGTSTRGHLNCDQSKTPTRLWPRTVVRAVNRSW</sequence>
<protein>
    <recommendedName>
        <fullName evidence="9">Thyroglobulin type-1 domain-containing protein</fullName>
    </recommendedName>
</protein>
<dbReference type="InterPro" id="IPR022339">
    <property type="entry name" value="MHC_II-assoc_invar_chain"/>
</dbReference>
<feature type="disulfide bond" evidence="5">
    <location>
        <begin position="233"/>
        <end position="252"/>
    </location>
</feature>
<reference evidence="10" key="2">
    <citation type="submission" date="2025-09" db="UniProtKB">
        <authorList>
            <consortium name="Ensembl"/>
        </authorList>
    </citation>
    <scope>IDENTIFICATION</scope>
</reference>
<dbReference type="GO" id="GO:0042289">
    <property type="term" value="F:MHC class II protein binding"/>
    <property type="evidence" value="ECO:0007669"/>
    <property type="project" value="InterPro"/>
</dbReference>
<dbReference type="CDD" id="cd00191">
    <property type="entry name" value="TY"/>
    <property type="match status" value="1"/>
</dbReference>
<evidence type="ECO:0000313" key="10">
    <source>
        <dbReference type="Ensembl" id="ENSPMGP00000021771.1"/>
    </source>
</evidence>
<dbReference type="PROSITE" id="PS51162">
    <property type="entry name" value="THYROGLOBULIN_1_2"/>
    <property type="match status" value="1"/>
</dbReference>
<evidence type="ECO:0000256" key="8">
    <source>
        <dbReference type="SAM" id="Phobius"/>
    </source>
</evidence>
<dbReference type="PROSITE" id="PS00484">
    <property type="entry name" value="THYROGLOBULIN_1_1"/>
    <property type="match status" value="1"/>
</dbReference>
<comment type="subcellular location">
    <subcellularLocation>
        <location evidence="1">Secreted</location>
    </subcellularLocation>
</comment>
<comment type="caution">
    <text evidence="6">Lacks conserved residue(s) required for the propagation of feature annotation.</text>
</comment>
<dbReference type="InterPro" id="IPR051950">
    <property type="entry name" value="Dev_reg/Prot_inhib"/>
</dbReference>
<feature type="disulfide bond" evidence="5 6">
    <location>
        <begin position="224"/>
        <end position="231"/>
    </location>
</feature>